<dbReference type="OrthoDB" id="4867059at2759"/>
<protein>
    <submittedName>
        <fullName evidence="3">Uncharacterized protein</fullName>
    </submittedName>
</protein>
<dbReference type="EMBL" id="JRHA01000009">
    <property type="protein sequence ID" value="PQK18003.1"/>
    <property type="molecule type" value="Genomic_DNA"/>
</dbReference>
<dbReference type="PROSITE" id="PS51257">
    <property type="entry name" value="PROKAR_LIPOPROTEIN"/>
    <property type="match status" value="1"/>
</dbReference>
<evidence type="ECO:0000256" key="1">
    <source>
        <dbReference type="SAM" id="Coils"/>
    </source>
</evidence>
<evidence type="ECO:0000256" key="2">
    <source>
        <dbReference type="SAM" id="MobiDB-lite"/>
    </source>
</evidence>
<feature type="compositionally biased region" description="Low complexity" evidence="2">
    <location>
        <begin position="868"/>
        <end position="879"/>
    </location>
</feature>
<dbReference type="Proteomes" id="UP000237441">
    <property type="component" value="Unassembled WGS sequence"/>
</dbReference>
<feature type="compositionally biased region" description="Low complexity" evidence="2">
    <location>
        <begin position="933"/>
        <end position="951"/>
    </location>
</feature>
<feature type="region of interest" description="Disordered" evidence="2">
    <location>
        <begin position="930"/>
        <end position="955"/>
    </location>
</feature>
<sequence>MNIKPFPFHQAFASFWSGCIKCCKISPIMARSGFQAVSRRICAEKSLKHAGTAEVQLSILDFPNSTNANSNNVKRLIRLFKNQRGYSPAERQNRIPAVIDEADLHRALNASGLSRESLLSCSSKPPRLEFPSGFRMQCLRGRDRVQASEEVSRSLDPHWVVDLYIADISDEARRDLMEEYSSEKKPADGVFFRKIREYQGIFGEPNEYLEQKWWARLGAITDSEHRKSQLEKLFGHREFAPAFDAFRHLPALYCGLRLSVINKMIAMRCHEVSSDRACFYSRADRQELLAYLRFIKDFWYNVFDRDEAAMEKLDEDTIDKIQLTAPGACERQARHLYEKVNSGQIFSAFSDTERNRIWLRLCSATKDCLVPSLLAFFENLKYLQPAADCMRRLVHLERKQSIRCAFEIAFSPGDGDACFMQTSSASFTTIPIIAADSFDIAYRQLWLYALREQREMPIKRKEKLATAKAQQADEVVVSRFARLAQRLGFKSNEIKALVEMDPDREIARRLLITARKPEEFEFDDINASIDTVTDVLATAQPISRQSWTDEDDIDSVEQPPALCGKPHAADHAHDKKQMFLHRLHGPMPRPRLRLTSIFIQRSTFFAFFGKDLGISIDGLASTEDTHMLDHCSRHEQRLPMISRAQMPQHVLEVAERRTSIPRRLEEQEARLERLAATEQQLRNDMALQETRLLTLRGEEQEALQRLNRLQQTEAEHTLRVESLQADEQNRQNEIVAQEQRRANLGDQIRLDLLSPGEKEHLATVERDGEFRDHHASSRPEQVSLVEDLTAEEQRLQAVVEHLTVQIARLGEEKASKEASIAEVEGQHKLTVNQLVDEEAKLRSQIDQLQRDLARLQARLDEGAGRPTELQQEQALEEGLSSPPIASTNDLPGTAANEHFAATEAPGDLGGQEIQGVGLEQAVREVLGSRYEASDTASSGQGQSASSPSVSQDEIPAHEEVAEAEFTSQVSSPGAEMVRIEFKLLVDGKWRTQQSVVVDPAEPSAVQRLAGKYMRNGMGLFDSENQMLRPQNCFGRVTSDGTRTIHLIPEWNAIKEREAAWRPRKRSRIH</sequence>
<evidence type="ECO:0000313" key="3">
    <source>
        <dbReference type="EMBL" id="PQK18003.1"/>
    </source>
</evidence>
<proteinExistence type="predicted"/>
<keyword evidence="1" id="KW-0175">Coiled coil</keyword>
<accession>A0A2S7YPI9</accession>
<name>A0A2S7YPI9_BEABA</name>
<feature type="coiled-coil region" evidence="1">
    <location>
        <begin position="664"/>
        <end position="740"/>
    </location>
</feature>
<dbReference type="Pfam" id="PF12520">
    <property type="entry name" value="DUF3723"/>
    <property type="match status" value="1"/>
</dbReference>
<organism evidence="3 4">
    <name type="scientific">Beauveria bassiana</name>
    <name type="common">White muscardine disease fungus</name>
    <name type="synonym">Tritirachium shiotae</name>
    <dbReference type="NCBI Taxonomy" id="176275"/>
    <lineage>
        <taxon>Eukaryota</taxon>
        <taxon>Fungi</taxon>
        <taxon>Dikarya</taxon>
        <taxon>Ascomycota</taxon>
        <taxon>Pezizomycotina</taxon>
        <taxon>Sordariomycetes</taxon>
        <taxon>Hypocreomycetidae</taxon>
        <taxon>Hypocreales</taxon>
        <taxon>Cordycipitaceae</taxon>
        <taxon>Beauveria</taxon>
    </lineage>
</organism>
<dbReference type="InterPro" id="IPR022198">
    <property type="entry name" value="DUF3723"/>
</dbReference>
<feature type="region of interest" description="Disordered" evidence="2">
    <location>
        <begin position="863"/>
        <end position="892"/>
    </location>
</feature>
<comment type="caution">
    <text evidence="3">The sequence shown here is derived from an EMBL/GenBank/DDBJ whole genome shotgun (WGS) entry which is preliminary data.</text>
</comment>
<reference evidence="3 4" key="1">
    <citation type="submission" date="2016-07" db="EMBL/GenBank/DDBJ databases">
        <title>Comparative genomics of the entomopathogenic fungus Beauveria bassiana.</title>
        <authorList>
            <person name="Valero Jimenez C.A."/>
            <person name="Zwaan B.J."/>
            <person name="Van Kan J.A."/>
            <person name="Takken W."/>
            <person name="Debets A.J."/>
            <person name="Schoustra S.E."/>
            <person name="Koenraadt C.J."/>
        </authorList>
    </citation>
    <scope>NUCLEOTIDE SEQUENCE [LARGE SCALE GENOMIC DNA]</scope>
    <source>
        <strain evidence="3 4">ARSEF 8028</strain>
    </source>
</reference>
<dbReference type="AlphaFoldDB" id="A0A2S7YPI9"/>
<evidence type="ECO:0000313" key="4">
    <source>
        <dbReference type="Proteomes" id="UP000237441"/>
    </source>
</evidence>
<gene>
    <name evidence="3" type="ORF">BB8028_0009g01970</name>
</gene>